<proteinExistence type="predicted"/>
<protein>
    <submittedName>
        <fullName evidence="1">Uncharacterized protein</fullName>
    </submittedName>
</protein>
<comment type="caution">
    <text evidence="1">The sequence shown here is derived from an EMBL/GenBank/DDBJ whole genome shotgun (WGS) entry which is preliminary data.</text>
</comment>
<gene>
    <name evidence="1" type="ORF">LCGC14_1108480</name>
</gene>
<accession>A0A0F9MVE4</accession>
<sequence>MKLSDDLIYHIVVISRENISREKLDNHLQNVKNLKLENVELYILTSEIHPNVYEKPIEEVLNSIKIHVKEFRRLMENLTT</sequence>
<evidence type="ECO:0000313" key="1">
    <source>
        <dbReference type="EMBL" id="KKN03357.1"/>
    </source>
</evidence>
<organism evidence="1">
    <name type="scientific">marine sediment metagenome</name>
    <dbReference type="NCBI Taxonomy" id="412755"/>
    <lineage>
        <taxon>unclassified sequences</taxon>
        <taxon>metagenomes</taxon>
        <taxon>ecological metagenomes</taxon>
    </lineage>
</organism>
<reference evidence="1" key="1">
    <citation type="journal article" date="2015" name="Nature">
        <title>Complex archaea that bridge the gap between prokaryotes and eukaryotes.</title>
        <authorList>
            <person name="Spang A."/>
            <person name="Saw J.H."/>
            <person name="Jorgensen S.L."/>
            <person name="Zaremba-Niedzwiedzka K."/>
            <person name="Martijn J."/>
            <person name="Lind A.E."/>
            <person name="van Eijk R."/>
            <person name="Schleper C."/>
            <person name="Guy L."/>
            <person name="Ettema T.J."/>
        </authorList>
    </citation>
    <scope>NUCLEOTIDE SEQUENCE</scope>
</reference>
<name>A0A0F9MVE4_9ZZZZ</name>
<dbReference type="EMBL" id="LAZR01005042">
    <property type="protein sequence ID" value="KKN03357.1"/>
    <property type="molecule type" value="Genomic_DNA"/>
</dbReference>
<dbReference type="AlphaFoldDB" id="A0A0F9MVE4"/>